<dbReference type="GO" id="GO:0016887">
    <property type="term" value="F:ATP hydrolysis activity"/>
    <property type="evidence" value="ECO:0007669"/>
    <property type="project" value="InterPro"/>
</dbReference>
<proteinExistence type="predicted"/>
<dbReference type="Proteomes" id="UP000183376">
    <property type="component" value="Chromosome I"/>
</dbReference>
<dbReference type="RefSeq" id="WP_030429736.1">
    <property type="nucleotide sequence ID" value="NZ_JOEF01000008.1"/>
</dbReference>
<reference evidence="7 8" key="1">
    <citation type="submission" date="2016-10" db="EMBL/GenBank/DDBJ databases">
        <authorList>
            <person name="de Groot N.N."/>
        </authorList>
    </citation>
    <scope>NUCLEOTIDE SEQUENCE [LARGE SCALE GENOMIC DNA]</scope>
    <source>
        <strain evidence="7 8">DSM 44149</strain>
    </source>
</reference>
<feature type="region of interest" description="Disordered" evidence="5">
    <location>
        <begin position="245"/>
        <end position="269"/>
    </location>
</feature>
<dbReference type="EMBL" id="LT629701">
    <property type="protein sequence ID" value="SDM83977.1"/>
    <property type="molecule type" value="Genomic_DNA"/>
</dbReference>
<dbReference type="InterPro" id="IPR027417">
    <property type="entry name" value="P-loop_NTPase"/>
</dbReference>
<dbReference type="InterPro" id="IPR003593">
    <property type="entry name" value="AAA+_ATPase"/>
</dbReference>
<evidence type="ECO:0000259" key="6">
    <source>
        <dbReference type="PROSITE" id="PS50893"/>
    </source>
</evidence>
<dbReference type="eggNOG" id="COG0488">
    <property type="taxonomic scope" value="Bacteria"/>
</dbReference>
<dbReference type="Pfam" id="PF00005">
    <property type="entry name" value="ABC_tran"/>
    <property type="match status" value="2"/>
</dbReference>
<evidence type="ECO:0000256" key="5">
    <source>
        <dbReference type="SAM" id="MobiDB-lite"/>
    </source>
</evidence>
<dbReference type="Gene3D" id="3.40.50.300">
    <property type="entry name" value="P-loop containing nucleotide triphosphate hydrolases"/>
    <property type="match status" value="2"/>
</dbReference>
<keyword evidence="3" id="KW-0067">ATP-binding</keyword>
<feature type="domain" description="ABC transporter" evidence="6">
    <location>
        <begin position="6"/>
        <end position="238"/>
    </location>
</feature>
<feature type="coiled-coil region" evidence="4">
    <location>
        <begin position="298"/>
        <end position="325"/>
    </location>
</feature>
<dbReference type="FunFam" id="3.40.50.300:FF:000597">
    <property type="entry name" value="ABC transporter ATP-binding protein"/>
    <property type="match status" value="1"/>
</dbReference>
<gene>
    <name evidence="7" type="ORF">SAMN04489726_3618</name>
</gene>
<dbReference type="PANTHER" id="PTHR19211:SF6">
    <property type="entry name" value="BLL7188 PROTEIN"/>
    <property type="match status" value="1"/>
</dbReference>
<accession>A0A1G9WI05</accession>
<protein>
    <submittedName>
        <fullName evidence="7">ATPase components of ABC transporters with duplicated ATPase domains</fullName>
    </submittedName>
</protein>
<dbReference type="InterPro" id="IPR050611">
    <property type="entry name" value="ABCF"/>
</dbReference>
<keyword evidence="4" id="KW-0175">Coiled coil</keyword>
<dbReference type="STRING" id="211114.SAMN04489726_3618"/>
<dbReference type="GO" id="GO:0005524">
    <property type="term" value="F:ATP binding"/>
    <property type="evidence" value="ECO:0007669"/>
    <property type="project" value="UniProtKB-KW"/>
</dbReference>
<feature type="compositionally biased region" description="Basic and acidic residues" evidence="5">
    <location>
        <begin position="245"/>
        <end position="263"/>
    </location>
</feature>
<evidence type="ECO:0000313" key="8">
    <source>
        <dbReference type="Proteomes" id="UP000183376"/>
    </source>
</evidence>
<evidence type="ECO:0000256" key="1">
    <source>
        <dbReference type="ARBA" id="ARBA00022737"/>
    </source>
</evidence>
<dbReference type="PROSITE" id="PS50893">
    <property type="entry name" value="ABC_TRANSPORTER_2"/>
    <property type="match status" value="2"/>
</dbReference>
<evidence type="ECO:0000256" key="3">
    <source>
        <dbReference type="ARBA" id="ARBA00022840"/>
    </source>
</evidence>
<dbReference type="NCBIfam" id="NF000355">
    <property type="entry name" value="ribo_prot_ABC_F"/>
    <property type="match status" value="1"/>
</dbReference>
<organism evidence="7 8">
    <name type="scientific">Allokutzneria albata</name>
    <name type="common">Kibdelosporangium albatum</name>
    <dbReference type="NCBI Taxonomy" id="211114"/>
    <lineage>
        <taxon>Bacteria</taxon>
        <taxon>Bacillati</taxon>
        <taxon>Actinomycetota</taxon>
        <taxon>Actinomycetes</taxon>
        <taxon>Pseudonocardiales</taxon>
        <taxon>Pseudonocardiaceae</taxon>
        <taxon>Allokutzneria</taxon>
    </lineage>
</organism>
<dbReference type="PANTHER" id="PTHR19211">
    <property type="entry name" value="ATP-BINDING TRANSPORT PROTEIN-RELATED"/>
    <property type="match status" value="1"/>
</dbReference>
<keyword evidence="8" id="KW-1185">Reference proteome</keyword>
<evidence type="ECO:0000256" key="2">
    <source>
        <dbReference type="ARBA" id="ARBA00022741"/>
    </source>
</evidence>
<dbReference type="SUPFAM" id="SSF52540">
    <property type="entry name" value="P-loop containing nucleoside triphosphate hydrolases"/>
    <property type="match status" value="2"/>
</dbReference>
<dbReference type="SMART" id="SM00382">
    <property type="entry name" value="AAA"/>
    <property type="match status" value="2"/>
</dbReference>
<name>A0A1G9WI05_ALLAB</name>
<dbReference type="FunFam" id="3.40.50.300:FF:001320">
    <property type="entry name" value="Heme ABC transporter ATP-binding protein"/>
    <property type="match status" value="1"/>
</dbReference>
<evidence type="ECO:0000256" key="4">
    <source>
        <dbReference type="SAM" id="Coils"/>
    </source>
</evidence>
<keyword evidence="2" id="KW-0547">Nucleotide-binding</keyword>
<dbReference type="CDD" id="cd03221">
    <property type="entry name" value="ABCF_EF-3"/>
    <property type="match status" value="1"/>
</dbReference>
<dbReference type="AlphaFoldDB" id="A0A1G9WI05"/>
<keyword evidence="1" id="KW-0677">Repeat</keyword>
<sequence>MSHPSLSCTSLSFAWPDDTPVFSGLTLAIGPGRTGLVAPNGAGKSTLLRLLVGDLKPTAGSVGVDGELGYLPQTLALTLDDTVDEVLGIAPVRAAIAAIESGDASEENFAIVGTDWDVEERARAVLDRLGLADVGLDRPLRTLSGGQIISLGLAAQLVKQPDVLVLDEPTNNLDLEARERLYAVVESWKGCLLVVSHDRALLDRMDQIVELVGDEVRVYGGNFTEYTEAVEREQEAAERAVRTAEQEVKRQKREAQEAKERAAKRAGNAKKNLSNLSLPKIIANQRKSYAEESAAKANDMHAQRLEDAKTKLEQANQDIRQKSKIAISLPDTEVPAGRTVLVAEGVNASYGAAPVFAGPVDLAIRGPERIALIGGNGSGKSTLLRMLDGRLEPSTGTVRRNAGRTAFLSQRLDTLDQNRTIWENLKAAAPERPETELRHRLAQFLFRGDSVHRPVGVLSGGERLRATLVCVLSADPAPQLLLLDEPTNNLDLVSVGQLENALDAYRGAFVVVSHDLDFLRAIRVNRWLRVRDGELAETSGPES</sequence>
<evidence type="ECO:0000313" key="7">
    <source>
        <dbReference type="EMBL" id="SDM83977.1"/>
    </source>
</evidence>
<dbReference type="InterPro" id="IPR003439">
    <property type="entry name" value="ABC_transporter-like_ATP-bd"/>
</dbReference>
<dbReference type="OrthoDB" id="3169603at2"/>
<feature type="domain" description="ABC transporter" evidence="6">
    <location>
        <begin position="341"/>
        <end position="543"/>
    </location>
</feature>